<sequence>MMKLKKEFIIFKDEFPESVGKAVTRIWDKGKKEIISHYGKGYYGFKFKQVDWLVNEKKRTLMN</sequence>
<accession>A0A645DN47</accession>
<dbReference type="EMBL" id="VSSQ01037880">
    <property type="protein sequence ID" value="MPM90691.1"/>
    <property type="molecule type" value="Genomic_DNA"/>
</dbReference>
<gene>
    <name evidence="1" type="ORF">SDC9_137813</name>
</gene>
<name>A0A645DN47_9ZZZZ</name>
<comment type="caution">
    <text evidence="1">The sequence shown here is derived from an EMBL/GenBank/DDBJ whole genome shotgun (WGS) entry which is preliminary data.</text>
</comment>
<reference evidence="1" key="1">
    <citation type="submission" date="2019-08" db="EMBL/GenBank/DDBJ databases">
        <authorList>
            <person name="Kucharzyk K."/>
            <person name="Murdoch R.W."/>
            <person name="Higgins S."/>
            <person name="Loffler F."/>
        </authorList>
    </citation>
    <scope>NUCLEOTIDE SEQUENCE</scope>
</reference>
<protein>
    <submittedName>
        <fullName evidence="1">Uncharacterized protein</fullName>
    </submittedName>
</protein>
<proteinExistence type="predicted"/>
<organism evidence="1">
    <name type="scientific">bioreactor metagenome</name>
    <dbReference type="NCBI Taxonomy" id="1076179"/>
    <lineage>
        <taxon>unclassified sequences</taxon>
        <taxon>metagenomes</taxon>
        <taxon>ecological metagenomes</taxon>
    </lineage>
</organism>
<evidence type="ECO:0000313" key="1">
    <source>
        <dbReference type="EMBL" id="MPM90691.1"/>
    </source>
</evidence>
<dbReference type="AlphaFoldDB" id="A0A645DN47"/>